<proteinExistence type="predicted"/>
<dbReference type="GO" id="GO:0022857">
    <property type="term" value="F:transmembrane transporter activity"/>
    <property type="evidence" value="ECO:0007669"/>
    <property type="project" value="InterPro"/>
</dbReference>
<evidence type="ECO:0000313" key="9">
    <source>
        <dbReference type="Proteomes" id="UP000237144"/>
    </source>
</evidence>
<feature type="transmembrane region" description="Helical" evidence="6">
    <location>
        <begin position="122"/>
        <end position="140"/>
    </location>
</feature>
<keyword evidence="5 6" id="KW-0472">Membrane</keyword>
<evidence type="ECO:0000256" key="4">
    <source>
        <dbReference type="ARBA" id="ARBA00022989"/>
    </source>
</evidence>
<dbReference type="AlphaFoldDB" id="A0A2S5B262"/>
<evidence type="ECO:0000256" key="6">
    <source>
        <dbReference type="SAM" id="Phobius"/>
    </source>
</evidence>
<keyword evidence="2" id="KW-0813">Transport</keyword>
<dbReference type="FunFam" id="1.20.1250.20:FF:000018">
    <property type="entry name" value="MFS transporter permease"/>
    <property type="match status" value="1"/>
</dbReference>
<dbReference type="PANTHER" id="PTHR43791">
    <property type="entry name" value="PERMEASE-RELATED"/>
    <property type="match status" value="1"/>
</dbReference>
<dbReference type="Pfam" id="PF07690">
    <property type="entry name" value="MFS_1"/>
    <property type="match status" value="1"/>
</dbReference>
<feature type="transmembrane region" description="Helical" evidence="6">
    <location>
        <begin position="344"/>
        <end position="363"/>
    </location>
</feature>
<feature type="transmembrane region" description="Helical" evidence="6">
    <location>
        <begin position="88"/>
        <end position="110"/>
    </location>
</feature>
<dbReference type="InterPro" id="IPR036259">
    <property type="entry name" value="MFS_trans_sf"/>
</dbReference>
<feature type="transmembrane region" description="Helical" evidence="6">
    <location>
        <begin position="436"/>
        <end position="453"/>
    </location>
</feature>
<feature type="transmembrane region" description="Helical" evidence="6">
    <location>
        <begin position="403"/>
        <end position="424"/>
    </location>
</feature>
<feature type="transmembrane region" description="Helical" evidence="6">
    <location>
        <begin position="146"/>
        <end position="167"/>
    </location>
</feature>
<feature type="transmembrane region" description="Helical" evidence="6">
    <location>
        <begin position="280"/>
        <end position="304"/>
    </location>
</feature>
<feature type="transmembrane region" description="Helical" evidence="6">
    <location>
        <begin position="179"/>
        <end position="198"/>
    </location>
</feature>
<keyword evidence="9" id="KW-1185">Reference proteome</keyword>
<evidence type="ECO:0000256" key="5">
    <source>
        <dbReference type="ARBA" id="ARBA00023136"/>
    </source>
</evidence>
<reference evidence="8 9" key="1">
    <citation type="journal article" date="2018" name="Front. Microbiol.">
        <title>Prospects for Fungal Bioremediation of Acidic Radioactive Waste Sites: Characterization and Genome Sequence of Rhodotorula taiwanensis MD1149.</title>
        <authorList>
            <person name="Tkavc R."/>
            <person name="Matrosova V.Y."/>
            <person name="Grichenko O.E."/>
            <person name="Gostincar C."/>
            <person name="Volpe R.P."/>
            <person name="Klimenkova P."/>
            <person name="Gaidamakova E.K."/>
            <person name="Zhou C.E."/>
            <person name="Stewart B.J."/>
            <person name="Lyman M.G."/>
            <person name="Malfatti S.A."/>
            <person name="Rubinfeld B."/>
            <person name="Courtot M."/>
            <person name="Singh J."/>
            <person name="Dalgard C.L."/>
            <person name="Hamilton T."/>
            <person name="Frey K.G."/>
            <person name="Gunde-Cimerman N."/>
            <person name="Dugan L."/>
            <person name="Daly M.J."/>
        </authorList>
    </citation>
    <scope>NUCLEOTIDE SEQUENCE [LARGE SCALE GENOMIC DNA]</scope>
    <source>
        <strain evidence="8 9">MD1149</strain>
    </source>
</reference>
<evidence type="ECO:0000313" key="8">
    <source>
        <dbReference type="EMBL" id="POY70873.1"/>
    </source>
</evidence>
<dbReference type="Gene3D" id="1.20.1250.20">
    <property type="entry name" value="MFS general substrate transporter like domains"/>
    <property type="match status" value="2"/>
</dbReference>
<name>A0A2S5B262_9BASI</name>
<dbReference type="FunFam" id="1.20.1250.20:FF:000013">
    <property type="entry name" value="MFS general substrate transporter"/>
    <property type="match status" value="1"/>
</dbReference>
<dbReference type="PROSITE" id="PS50850">
    <property type="entry name" value="MFS"/>
    <property type="match status" value="1"/>
</dbReference>
<dbReference type="OrthoDB" id="3639251at2759"/>
<keyword evidence="3 6" id="KW-0812">Transmembrane</keyword>
<feature type="transmembrane region" description="Helical" evidence="6">
    <location>
        <begin position="210"/>
        <end position="233"/>
    </location>
</feature>
<evidence type="ECO:0000256" key="2">
    <source>
        <dbReference type="ARBA" id="ARBA00022448"/>
    </source>
</evidence>
<accession>A0A2S5B262</accession>
<feature type="transmembrane region" description="Helical" evidence="6">
    <location>
        <begin position="50"/>
        <end position="68"/>
    </location>
</feature>
<evidence type="ECO:0000256" key="1">
    <source>
        <dbReference type="ARBA" id="ARBA00004141"/>
    </source>
</evidence>
<organism evidence="8 9">
    <name type="scientific">Rhodotorula taiwanensis</name>
    <dbReference type="NCBI Taxonomy" id="741276"/>
    <lineage>
        <taxon>Eukaryota</taxon>
        <taxon>Fungi</taxon>
        <taxon>Dikarya</taxon>
        <taxon>Basidiomycota</taxon>
        <taxon>Pucciniomycotina</taxon>
        <taxon>Microbotryomycetes</taxon>
        <taxon>Sporidiobolales</taxon>
        <taxon>Sporidiobolaceae</taxon>
        <taxon>Rhodotorula</taxon>
    </lineage>
</organism>
<comment type="caution">
    <text evidence="8">The sequence shown here is derived from an EMBL/GenBank/DDBJ whole genome shotgun (WGS) entry which is preliminary data.</text>
</comment>
<keyword evidence="4 6" id="KW-1133">Transmembrane helix</keyword>
<feature type="domain" description="Major facilitator superfamily (MFS) profile" evidence="7">
    <location>
        <begin position="50"/>
        <end position="462"/>
    </location>
</feature>
<dbReference type="GO" id="GO:0016020">
    <property type="term" value="C:membrane"/>
    <property type="evidence" value="ECO:0007669"/>
    <property type="project" value="UniProtKB-SubCell"/>
</dbReference>
<evidence type="ECO:0000259" key="7">
    <source>
        <dbReference type="PROSITE" id="PS50850"/>
    </source>
</evidence>
<gene>
    <name evidence="8" type="ORF">BMF94_6050</name>
</gene>
<dbReference type="SUPFAM" id="SSF103473">
    <property type="entry name" value="MFS general substrate transporter"/>
    <property type="match status" value="1"/>
</dbReference>
<protein>
    <recommendedName>
        <fullName evidence="7">Major facilitator superfamily (MFS) profile domain-containing protein</fullName>
    </recommendedName>
</protein>
<sequence length="481" mass="53118">MSATSDSASEKAHIEHKESIVNDADQYETEGQTVDPKFAIHVRRKIDKRLIPILAALYCISLIDRTNISVARLAGMAKDLKLTVGERYSIISCIFFVPYIIFELPSNLIIRKVGCRNQLSTIVILWGGVMTGMAFCKTWQQLAVCRVLLGVLEAGFFPGCVFLIATWYKRYEQSRRFAWFYLASMCISGFSQIIGYGMSLLAGRGGLNGWQWIFLLFGIITIALGILSIFLIVDFPDKAKFLTPEEKAYAIQRVQEDRGDAIPDEMSLAKIGAHMCDFKLWAFAMCFLCSTTASYAFAYFLPVILQGGGYSTKNSLLLSAPPYVTAALYTAISAHFSDRTRQRATFIGGSALLCMVGLLIMAFTKPLGVRYFGSFLTIAGCQANVPAVIAYQNNNILSHSKRSVASALTIGGGGIGGIMASLVYRQVDYPKYIPGLGATIGCQGMIILLLVLLSMHFRRCNKRADEGTYVIEGNPRFRYTI</sequence>
<comment type="subcellular location">
    <subcellularLocation>
        <location evidence="1">Membrane</location>
        <topology evidence="1">Multi-pass membrane protein</topology>
    </subcellularLocation>
</comment>
<feature type="transmembrane region" description="Helical" evidence="6">
    <location>
        <begin position="316"/>
        <end position="332"/>
    </location>
</feature>
<evidence type="ECO:0000256" key="3">
    <source>
        <dbReference type="ARBA" id="ARBA00022692"/>
    </source>
</evidence>
<dbReference type="STRING" id="741276.A0A2S5B262"/>
<dbReference type="InterPro" id="IPR020846">
    <property type="entry name" value="MFS_dom"/>
</dbReference>
<dbReference type="PANTHER" id="PTHR43791:SF3">
    <property type="entry name" value="MAJOR FACILITATOR SUPERFAMILY (MFS) PROFILE DOMAIN-CONTAINING PROTEIN"/>
    <property type="match status" value="1"/>
</dbReference>
<dbReference type="EMBL" id="PJQD01000096">
    <property type="protein sequence ID" value="POY70873.1"/>
    <property type="molecule type" value="Genomic_DNA"/>
</dbReference>
<dbReference type="Proteomes" id="UP000237144">
    <property type="component" value="Unassembled WGS sequence"/>
</dbReference>
<feature type="transmembrane region" description="Helical" evidence="6">
    <location>
        <begin position="369"/>
        <end position="391"/>
    </location>
</feature>
<dbReference type="InterPro" id="IPR011701">
    <property type="entry name" value="MFS"/>
</dbReference>